<dbReference type="SUPFAM" id="SSF56112">
    <property type="entry name" value="Protein kinase-like (PK-like)"/>
    <property type="match status" value="1"/>
</dbReference>
<evidence type="ECO:0000313" key="16">
    <source>
        <dbReference type="Proteomes" id="UP000285310"/>
    </source>
</evidence>
<evidence type="ECO:0000256" key="1">
    <source>
        <dbReference type="ARBA" id="ARBA00005020"/>
    </source>
</evidence>
<evidence type="ECO:0000256" key="9">
    <source>
        <dbReference type="ARBA" id="ARBA00022777"/>
    </source>
</evidence>
<dbReference type="Proteomes" id="UP000285310">
    <property type="component" value="Unassembled WGS sequence"/>
</dbReference>
<dbReference type="FunCoup" id="A0A423PTQ6">
    <property type="interactions" value="376"/>
</dbReference>
<dbReference type="OrthoDB" id="9795390at2"/>
<feature type="transmembrane region" description="Helical" evidence="13">
    <location>
        <begin position="528"/>
        <end position="545"/>
    </location>
</feature>
<evidence type="ECO:0000256" key="4">
    <source>
        <dbReference type="ARBA" id="ARBA00022519"/>
    </source>
</evidence>
<dbReference type="InterPro" id="IPR050154">
    <property type="entry name" value="UbiB_kinase"/>
</dbReference>
<sequence length="551" mass="62118">MAFKSVDRTRRLFEILATVRRYGLGELAGDAAPRWLVGAKKDHDAPVAERLRLALEELGPVFIKFGQMLSTRRDLLPPGMAEELSRLQDDVPPFKGAKARELIEAAYGHSLDKFFAEFDEEPMAAASIAQVHAARLHPQGDEKGEQTQGATVVVKVLRPDVHERVVRDVAVMYWLAGLAARFHPEAERLRPVEIVAEYDRIISDELDLLREGANASQLGRNWAGSDLIVHPTIYFDYSTENVLVMEHMHGTPIDDVETLVAAGADFKALAERGVEIFFKQVFRDNFFHADMHPGNIQVQLDNPQRPRYIGLDFGIVGSLTPQDQRYLAENFLAFFNQNYRRIAELHVESGWMPADTSIEDFEGAIRTVSEPIMNKPLAEISFGLFLLRLFKIARRYNYQVQPQLVLLQKTVLNVEGLGRDLYPQLDLWATAKPILEGWMRNRADPRRAAERMRNQLPEIMDALPTLAPKLMAYARDGETPGSRRLTQSLTDIKHELTSARRAMRWTLVGTGLVVASALVFVYPPMPHWVSIVGGVAGLAAWIRAWRGSARQ</sequence>
<keyword evidence="3" id="KW-1003">Cell membrane</keyword>
<evidence type="ECO:0000256" key="6">
    <source>
        <dbReference type="ARBA" id="ARBA00022688"/>
    </source>
</evidence>
<dbReference type="EMBL" id="AYKG01000018">
    <property type="protein sequence ID" value="ROO28941.1"/>
    <property type="molecule type" value="Genomic_DNA"/>
</dbReference>
<dbReference type="NCBIfam" id="TIGR01982">
    <property type="entry name" value="UbiB"/>
    <property type="match status" value="1"/>
</dbReference>
<keyword evidence="4" id="KW-0997">Cell inner membrane</keyword>
<evidence type="ECO:0000259" key="14">
    <source>
        <dbReference type="Pfam" id="PF03109"/>
    </source>
</evidence>
<dbReference type="Pfam" id="PF03109">
    <property type="entry name" value="ABC1"/>
    <property type="match status" value="1"/>
</dbReference>
<dbReference type="GO" id="GO:0006744">
    <property type="term" value="P:ubiquinone biosynthetic process"/>
    <property type="evidence" value="ECO:0007669"/>
    <property type="project" value="UniProtKB-UniPathway"/>
</dbReference>
<keyword evidence="12 13" id="KW-0472">Membrane</keyword>
<keyword evidence="5" id="KW-0808">Transferase</keyword>
<dbReference type="CDD" id="cd13972">
    <property type="entry name" value="UbiB"/>
    <property type="match status" value="1"/>
</dbReference>
<proteinExistence type="inferred from homology"/>
<dbReference type="GO" id="GO:0005524">
    <property type="term" value="F:ATP binding"/>
    <property type="evidence" value="ECO:0007669"/>
    <property type="project" value="UniProtKB-KW"/>
</dbReference>
<dbReference type="InParanoid" id="A0A423PTQ6"/>
<gene>
    <name evidence="15" type="ORF">SAJA_07150</name>
</gene>
<dbReference type="GO" id="GO:0016301">
    <property type="term" value="F:kinase activity"/>
    <property type="evidence" value="ECO:0007669"/>
    <property type="project" value="UniProtKB-KW"/>
</dbReference>
<dbReference type="InterPro" id="IPR045308">
    <property type="entry name" value="UbiB_bact"/>
</dbReference>
<dbReference type="RefSeq" id="WP_123657955.1">
    <property type="nucleotide sequence ID" value="NZ_AYKG01000018.1"/>
</dbReference>
<keyword evidence="10" id="KW-0067">ATP-binding</keyword>
<evidence type="ECO:0000313" key="15">
    <source>
        <dbReference type="EMBL" id="ROO28941.1"/>
    </source>
</evidence>
<dbReference type="InterPro" id="IPR011009">
    <property type="entry name" value="Kinase-like_dom_sf"/>
</dbReference>
<reference evidence="15 16" key="1">
    <citation type="submission" date="2013-10" db="EMBL/GenBank/DDBJ databases">
        <title>Salinisphaera japonica YTM-1 Genome Sequencing.</title>
        <authorList>
            <person name="Lai Q."/>
            <person name="Li C."/>
            <person name="Shao Z."/>
        </authorList>
    </citation>
    <scope>NUCLEOTIDE SEQUENCE [LARGE SCALE GENOMIC DNA]</scope>
    <source>
        <strain evidence="15 16">YTM-1</strain>
    </source>
</reference>
<accession>A0A423PTQ6</accession>
<keyword evidence="8" id="KW-0547">Nucleotide-binding</keyword>
<protein>
    <submittedName>
        <fullName evidence="15">Ubiquinone biosynthesis protein UbiB</fullName>
    </submittedName>
</protein>
<keyword evidence="16" id="KW-1185">Reference proteome</keyword>
<organism evidence="15 16">
    <name type="scientific">Salinisphaera japonica YTM-1</name>
    <dbReference type="NCBI Taxonomy" id="1209778"/>
    <lineage>
        <taxon>Bacteria</taxon>
        <taxon>Pseudomonadati</taxon>
        <taxon>Pseudomonadota</taxon>
        <taxon>Gammaproteobacteria</taxon>
        <taxon>Salinisphaerales</taxon>
        <taxon>Salinisphaeraceae</taxon>
        <taxon>Salinisphaera</taxon>
    </lineage>
</organism>
<evidence type="ECO:0000256" key="7">
    <source>
        <dbReference type="ARBA" id="ARBA00022692"/>
    </source>
</evidence>
<keyword evidence="9" id="KW-0418">Kinase</keyword>
<feature type="transmembrane region" description="Helical" evidence="13">
    <location>
        <begin position="502"/>
        <end position="522"/>
    </location>
</feature>
<evidence type="ECO:0000256" key="2">
    <source>
        <dbReference type="ARBA" id="ARBA00009670"/>
    </source>
</evidence>
<name>A0A423PTQ6_9GAMM</name>
<comment type="caution">
    <text evidence="15">The sequence shown here is derived from an EMBL/GenBank/DDBJ whole genome shotgun (WGS) entry which is preliminary data.</text>
</comment>
<keyword evidence="15" id="KW-0830">Ubiquinone</keyword>
<dbReference type="InterPro" id="IPR010232">
    <property type="entry name" value="UbiB"/>
</dbReference>
<comment type="pathway">
    <text evidence="1">Cofactor biosynthesis; ubiquinone biosynthesis [regulation].</text>
</comment>
<keyword evidence="11 13" id="KW-1133">Transmembrane helix</keyword>
<evidence type="ECO:0000256" key="3">
    <source>
        <dbReference type="ARBA" id="ARBA00022475"/>
    </source>
</evidence>
<dbReference type="UniPathway" id="UPA00232"/>
<evidence type="ECO:0000256" key="13">
    <source>
        <dbReference type="SAM" id="Phobius"/>
    </source>
</evidence>
<evidence type="ECO:0000256" key="5">
    <source>
        <dbReference type="ARBA" id="ARBA00022679"/>
    </source>
</evidence>
<feature type="domain" description="ABC1 atypical kinase-like" evidence="14">
    <location>
        <begin position="86"/>
        <end position="346"/>
    </location>
</feature>
<keyword evidence="6" id="KW-0831">Ubiquinone biosynthesis</keyword>
<evidence type="ECO:0000256" key="11">
    <source>
        <dbReference type="ARBA" id="ARBA00022989"/>
    </source>
</evidence>
<comment type="similarity">
    <text evidence="2">Belongs to the protein kinase superfamily. ADCK protein kinase family.</text>
</comment>
<dbReference type="NCBIfam" id="NF003404">
    <property type="entry name" value="PRK04750.1"/>
    <property type="match status" value="1"/>
</dbReference>
<evidence type="ECO:0000256" key="8">
    <source>
        <dbReference type="ARBA" id="ARBA00022741"/>
    </source>
</evidence>
<evidence type="ECO:0000256" key="10">
    <source>
        <dbReference type="ARBA" id="ARBA00022840"/>
    </source>
</evidence>
<dbReference type="InterPro" id="IPR004147">
    <property type="entry name" value="ABC1_dom"/>
</dbReference>
<evidence type="ECO:0000256" key="12">
    <source>
        <dbReference type="ARBA" id="ARBA00023136"/>
    </source>
</evidence>
<dbReference type="PANTHER" id="PTHR10566">
    <property type="entry name" value="CHAPERONE-ACTIVITY OF BC1 COMPLEX CABC1 -RELATED"/>
    <property type="match status" value="1"/>
</dbReference>
<dbReference type="AlphaFoldDB" id="A0A423PTQ6"/>
<keyword evidence="7 13" id="KW-0812">Transmembrane</keyword>
<dbReference type="PANTHER" id="PTHR10566:SF113">
    <property type="entry name" value="PROTEIN ACTIVITY OF BC1 COMPLEX KINASE 7, CHLOROPLASTIC"/>
    <property type="match status" value="1"/>
</dbReference>